<reference evidence="5 6" key="1">
    <citation type="submission" date="2019-03" db="EMBL/GenBank/DDBJ databases">
        <title>Genomic Encyclopedia of Archaeal and Bacterial Type Strains, Phase II (KMG-II): from individual species to whole genera.</title>
        <authorList>
            <person name="Goeker M."/>
        </authorList>
    </citation>
    <scope>NUCLEOTIDE SEQUENCE [LARGE SCALE GENOMIC DNA]</scope>
    <source>
        <strain evidence="5 6">ATCC 700618</strain>
    </source>
</reference>
<evidence type="ECO:0000259" key="4">
    <source>
        <dbReference type="Pfam" id="PF02872"/>
    </source>
</evidence>
<feature type="domain" description="Calcineurin-like phosphoesterase" evidence="3">
    <location>
        <begin position="195"/>
        <end position="407"/>
    </location>
</feature>
<dbReference type="PROSITE" id="PS51257">
    <property type="entry name" value="PROKAR_LIPOPROTEIN"/>
    <property type="match status" value="1"/>
</dbReference>
<keyword evidence="2" id="KW-0547">Nucleotide-binding</keyword>
<dbReference type="OrthoDB" id="9801679at2"/>
<organism evidence="5 6">
    <name type="scientific">Mycoplasma testudineum</name>
    <dbReference type="NCBI Taxonomy" id="244584"/>
    <lineage>
        <taxon>Bacteria</taxon>
        <taxon>Bacillati</taxon>
        <taxon>Mycoplasmatota</taxon>
        <taxon>Mollicutes</taxon>
        <taxon>Mycoplasmataceae</taxon>
        <taxon>Mycoplasma</taxon>
    </lineage>
</organism>
<dbReference type="GO" id="GO:0009166">
    <property type="term" value="P:nucleotide catabolic process"/>
    <property type="evidence" value="ECO:0007669"/>
    <property type="project" value="InterPro"/>
</dbReference>
<dbReference type="PROSITE" id="PS00786">
    <property type="entry name" value="5_NUCLEOTIDASE_2"/>
    <property type="match status" value="1"/>
</dbReference>
<evidence type="ECO:0000313" key="5">
    <source>
        <dbReference type="EMBL" id="TDO20496.1"/>
    </source>
</evidence>
<evidence type="ECO:0000256" key="2">
    <source>
        <dbReference type="RuleBase" id="RU362119"/>
    </source>
</evidence>
<name>A0A4R6IFD6_9MOLU</name>
<dbReference type="InterPro" id="IPR008334">
    <property type="entry name" value="5'-Nucleotdase_C"/>
</dbReference>
<accession>A0A4R6IFD6</accession>
<comment type="caution">
    <text evidence="5">The sequence shown here is derived from an EMBL/GenBank/DDBJ whole genome shotgun (WGS) entry which is preliminary data.</text>
</comment>
<dbReference type="InterPro" id="IPR029052">
    <property type="entry name" value="Metallo-depent_PP-like"/>
</dbReference>
<keyword evidence="2" id="KW-0378">Hydrolase</keyword>
<dbReference type="Pfam" id="PF02872">
    <property type="entry name" value="5_nucleotid_C"/>
    <property type="match status" value="1"/>
</dbReference>
<keyword evidence="6" id="KW-1185">Reference proteome</keyword>
<dbReference type="Gene3D" id="3.60.21.10">
    <property type="match status" value="1"/>
</dbReference>
<dbReference type="AlphaFoldDB" id="A0A4R6IFD6"/>
<dbReference type="PRINTS" id="PR01607">
    <property type="entry name" value="APYRASEFAMLY"/>
</dbReference>
<dbReference type="Pfam" id="PF00149">
    <property type="entry name" value="Metallophos"/>
    <property type="match status" value="1"/>
</dbReference>
<dbReference type="InterPro" id="IPR006179">
    <property type="entry name" value="5_nucleotidase/apyrase"/>
</dbReference>
<evidence type="ECO:0000313" key="6">
    <source>
        <dbReference type="Proteomes" id="UP000295518"/>
    </source>
</evidence>
<dbReference type="GO" id="GO:0016788">
    <property type="term" value="F:hydrolase activity, acting on ester bonds"/>
    <property type="evidence" value="ECO:0007669"/>
    <property type="project" value="InterPro"/>
</dbReference>
<protein>
    <submittedName>
        <fullName evidence="5">UDP-sugar diphosphatase</fullName>
    </submittedName>
</protein>
<dbReference type="InterPro" id="IPR006146">
    <property type="entry name" value="5'-Nucleotdase_CS"/>
</dbReference>
<dbReference type="EMBL" id="SNWN01000010">
    <property type="protein sequence ID" value="TDO20496.1"/>
    <property type="molecule type" value="Genomic_DNA"/>
</dbReference>
<dbReference type="InterPro" id="IPR036907">
    <property type="entry name" value="5'-Nucleotdase_C_sf"/>
</dbReference>
<dbReference type="SUPFAM" id="SSF55816">
    <property type="entry name" value="5'-nucleotidase (syn. UDP-sugar hydrolase), C-terminal domain"/>
    <property type="match status" value="1"/>
</dbReference>
<comment type="similarity">
    <text evidence="2">Belongs to the 5'-nucleotidase family.</text>
</comment>
<dbReference type="SUPFAM" id="SSF56300">
    <property type="entry name" value="Metallo-dependent phosphatases"/>
    <property type="match status" value="1"/>
</dbReference>
<evidence type="ECO:0000259" key="3">
    <source>
        <dbReference type="Pfam" id="PF00149"/>
    </source>
</evidence>
<keyword evidence="1" id="KW-0732">Signal</keyword>
<dbReference type="Gene3D" id="3.90.780.10">
    <property type="entry name" value="5'-Nucleotidase, C-terminal domain"/>
    <property type="match status" value="1"/>
</dbReference>
<sequence>MNLKKIMFNSTLIITSTTVASLAIACKAPSENVPKPAVTNETELLKYINENLTQTILETAVNDKLNELKNGVKSWNSQNDKYKITIDKADVSNIKWNDNKVSYTITFNTKLQGISYTRVETVDNAELVVSDNVGGTKQVGFSQKLLQTNNRLIDVEKSSIEKTNIVSVHNFFKTWFNQISEDDFEKDFNTVKNITIYHTNDIHGRLDEDASPFNQYIGLANFAAYAKTYPADLLIDAGDLYQGTGESNLDKGLSASKMISAAGFQGIAIGNHEFDYGKANFLKLNEIAPYYSSNIYYKDTVGNETLGQLLSPSTRLYTIKGDLQVALVPFTTEDTAYKTNPANTENVGFADIIETAKQEIAKLKALGINFIIGYGHLGDDITSVQTSVQMLNQVKDFDLFIDGHSHRKYEVGRKIGDTYIVQTGSYTQHLGSIKFDFNKTTGKVENWSNKYINLEEFSKTKNDLVRNETVDKLRDEAISKFAALKTEVAFPFPYSLLESITIGSNRERTVRLIESSAGNFFADAMQWKTQTSLKGTDNSDLKVISIQNGGGVRASINVPESGRNLTQGDLLLMSPFNNTLISVKITGAQLKQILAFSAKNWGAGSFLQFGSNLEVSYNLNFVDSKASDKTALESNSVTSIKYQGVEIKDEDVFALATNDFIRAGGDGYSMIKDNAELVNGNNLNEVMVEYGQFLNDKKVVDKLGYSIEMYSNVYIKPSEAKRIKINPTNDAAKSIISKFEAAS</sequence>
<evidence type="ECO:0000256" key="1">
    <source>
        <dbReference type="ARBA" id="ARBA00022729"/>
    </source>
</evidence>
<dbReference type="GO" id="GO:0000166">
    <property type="term" value="F:nucleotide binding"/>
    <property type="evidence" value="ECO:0007669"/>
    <property type="project" value="UniProtKB-KW"/>
</dbReference>
<gene>
    <name evidence="5" type="ORF">EI74_0326</name>
</gene>
<proteinExistence type="inferred from homology"/>
<dbReference type="GO" id="GO:0046872">
    <property type="term" value="F:metal ion binding"/>
    <property type="evidence" value="ECO:0007669"/>
    <property type="project" value="InterPro"/>
</dbReference>
<feature type="domain" description="5'-Nucleotidase C-terminal" evidence="4">
    <location>
        <begin position="506"/>
        <end position="672"/>
    </location>
</feature>
<dbReference type="Proteomes" id="UP000295518">
    <property type="component" value="Unassembled WGS sequence"/>
</dbReference>
<dbReference type="PANTHER" id="PTHR11575">
    <property type="entry name" value="5'-NUCLEOTIDASE-RELATED"/>
    <property type="match status" value="1"/>
</dbReference>
<dbReference type="RefSeq" id="WP_094254496.1">
    <property type="nucleotide sequence ID" value="NZ_NNCE01000002.1"/>
</dbReference>
<dbReference type="PANTHER" id="PTHR11575:SF24">
    <property type="entry name" value="5'-NUCLEOTIDASE"/>
    <property type="match status" value="1"/>
</dbReference>
<dbReference type="CDD" id="cd00845">
    <property type="entry name" value="MPP_UshA_N_like"/>
    <property type="match status" value="1"/>
</dbReference>
<dbReference type="InterPro" id="IPR004843">
    <property type="entry name" value="Calcineurin-like_PHP"/>
</dbReference>